<dbReference type="InterPro" id="IPR040296">
    <property type="entry name" value="PSBT"/>
</dbReference>
<organism evidence="2 3">
    <name type="scientific">Trapa natans</name>
    <name type="common">Water chestnut</name>
    <dbReference type="NCBI Taxonomy" id="22666"/>
    <lineage>
        <taxon>Eukaryota</taxon>
        <taxon>Viridiplantae</taxon>
        <taxon>Streptophyta</taxon>
        <taxon>Embryophyta</taxon>
        <taxon>Tracheophyta</taxon>
        <taxon>Spermatophyta</taxon>
        <taxon>Magnoliopsida</taxon>
        <taxon>eudicotyledons</taxon>
        <taxon>Gunneridae</taxon>
        <taxon>Pentapetalae</taxon>
        <taxon>rosids</taxon>
        <taxon>malvids</taxon>
        <taxon>Myrtales</taxon>
        <taxon>Lythraceae</taxon>
        <taxon>Trapa</taxon>
    </lineage>
</organism>
<keyword evidence="3" id="KW-1185">Reference proteome</keyword>
<evidence type="ECO:0008006" key="4">
    <source>
        <dbReference type="Google" id="ProtNLM"/>
    </source>
</evidence>
<reference evidence="2 3" key="1">
    <citation type="journal article" date="2023" name="Hortic Res">
        <title>Pangenome of water caltrop reveals structural variations and asymmetric subgenome divergence after allopolyploidization.</title>
        <authorList>
            <person name="Zhang X."/>
            <person name="Chen Y."/>
            <person name="Wang L."/>
            <person name="Yuan Y."/>
            <person name="Fang M."/>
            <person name="Shi L."/>
            <person name="Lu R."/>
            <person name="Comes H.P."/>
            <person name="Ma Y."/>
            <person name="Chen Y."/>
            <person name="Huang G."/>
            <person name="Zhou Y."/>
            <person name="Zheng Z."/>
            <person name="Qiu Y."/>
        </authorList>
    </citation>
    <scope>NUCLEOTIDE SEQUENCE [LARGE SCALE GENOMIC DNA]</scope>
    <source>
        <strain evidence="2">F231</strain>
    </source>
</reference>
<keyword evidence="1" id="KW-0732">Signal</keyword>
<accession>A0AAN7QBW6</accession>
<name>A0AAN7QBW6_TRANT</name>
<dbReference type="Proteomes" id="UP001346149">
    <property type="component" value="Unassembled WGS sequence"/>
</dbReference>
<feature type="signal peptide" evidence="1">
    <location>
        <begin position="1"/>
        <end position="20"/>
    </location>
</feature>
<dbReference type="AlphaFoldDB" id="A0AAN7QBW6"/>
<sequence>MASMTMTASFLAISVLPVSAPRRGMIVANAARGVDGERTSIELKSNAAGADEKANGRRELVFAAASAAVAAIAGAALADDEPKPGTPEAKKKYAAICVTMPTAKICRK</sequence>
<comment type="caution">
    <text evidence="2">The sequence shown here is derived from an EMBL/GenBank/DDBJ whole genome shotgun (WGS) entry which is preliminary data.</text>
</comment>
<proteinExistence type="predicted"/>
<evidence type="ECO:0000313" key="2">
    <source>
        <dbReference type="EMBL" id="KAK4763381.1"/>
    </source>
</evidence>
<feature type="chain" id="PRO_5042871552" description="Photosystem II 5 kDa protein, chloroplastic" evidence="1">
    <location>
        <begin position="21"/>
        <end position="108"/>
    </location>
</feature>
<evidence type="ECO:0000256" key="1">
    <source>
        <dbReference type="SAM" id="SignalP"/>
    </source>
</evidence>
<dbReference type="PANTHER" id="PTHR34940">
    <property type="entry name" value="PHOTOSYSTEM II 5 KDA PROTEIN, CHLOROPLASTIC"/>
    <property type="match status" value="1"/>
</dbReference>
<evidence type="ECO:0000313" key="3">
    <source>
        <dbReference type="Proteomes" id="UP001346149"/>
    </source>
</evidence>
<gene>
    <name evidence="2" type="ORF">SAY86_009149</name>
</gene>
<dbReference type="EMBL" id="JAXQNO010000024">
    <property type="protein sequence ID" value="KAK4763381.1"/>
    <property type="molecule type" value="Genomic_DNA"/>
</dbReference>
<protein>
    <recommendedName>
        <fullName evidence="4">Photosystem II 5 kDa protein, chloroplastic</fullName>
    </recommendedName>
</protein>
<dbReference type="PANTHER" id="PTHR34940:SF4">
    <property type="entry name" value="OS02G0581100 PROTEIN"/>
    <property type="match status" value="1"/>
</dbReference>